<evidence type="ECO:0000313" key="2">
    <source>
        <dbReference type="EMBL" id="SME99921.1"/>
    </source>
</evidence>
<dbReference type="RefSeq" id="WP_143596152.1">
    <property type="nucleotide sequence ID" value="NZ_FWZX01000002.1"/>
</dbReference>
<name>A0A1Y6B9F5_9PROT</name>
<gene>
    <name evidence="2" type="ORF">SAMN05428998_102302</name>
</gene>
<sequence>MQVNPYASSLYSSLLGGSAGGLGTSSSALASTGSAASASSTATSDPAASSSSTVETLDFTDMTSQQLLDWMNNQLKSGQMSPADSGAFLDMTMNLSTATGGQVGTASDTTSYNFTKMAMQGIEGAKARHDDKAVAFLEKALSTMQSAQGSVSGLNITV</sequence>
<feature type="region of interest" description="Disordered" evidence="1">
    <location>
        <begin position="37"/>
        <end position="56"/>
    </location>
</feature>
<keyword evidence="3" id="KW-1185">Reference proteome</keyword>
<protein>
    <submittedName>
        <fullName evidence="2">Uncharacterized protein</fullName>
    </submittedName>
</protein>
<dbReference type="AlphaFoldDB" id="A0A1Y6B9F5"/>
<reference evidence="2 3" key="1">
    <citation type="submission" date="2017-04" db="EMBL/GenBank/DDBJ databases">
        <authorList>
            <person name="Afonso C.L."/>
            <person name="Miller P.J."/>
            <person name="Scott M.A."/>
            <person name="Spackman E."/>
            <person name="Goraichik I."/>
            <person name="Dimitrov K.M."/>
            <person name="Suarez D.L."/>
            <person name="Swayne D.E."/>
        </authorList>
    </citation>
    <scope>NUCLEOTIDE SEQUENCE [LARGE SCALE GENOMIC DNA]</scope>
    <source>
        <strain evidence="2 3">USBA 355</strain>
    </source>
</reference>
<evidence type="ECO:0000313" key="3">
    <source>
        <dbReference type="Proteomes" id="UP000192917"/>
    </source>
</evidence>
<dbReference type="EMBL" id="FWZX01000002">
    <property type="protein sequence ID" value="SME99921.1"/>
    <property type="molecule type" value="Genomic_DNA"/>
</dbReference>
<accession>A0A1Y6B9F5</accession>
<proteinExistence type="predicted"/>
<evidence type="ECO:0000256" key="1">
    <source>
        <dbReference type="SAM" id="MobiDB-lite"/>
    </source>
</evidence>
<dbReference type="Proteomes" id="UP000192917">
    <property type="component" value="Unassembled WGS sequence"/>
</dbReference>
<organism evidence="2 3">
    <name type="scientific">Tistlia consotensis USBA 355</name>
    <dbReference type="NCBI Taxonomy" id="560819"/>
    <lineage>
        <taxon>Bacteria</taxon>
        <taxon>Pseudomonadati</taxon>
        <taxon>Pseudomonadota</taxon>
        <taxon>Alphaproteobacteria</taxon>
        <taxon>Rhodospirillales</taxon>
        <taxon>Rhodovibrionaceae</taxon>
        <taxon>Tistlia</taxon>
    </lineage>
</organism>
<dbReference type="STRING" id="560819.SAMN05428998_102302"/>
<feature type="compositionally biased region" description="Low complexity" evidence="1">
    <location>
        <begin position="37"/>
        <end position="53"/>
    </location>
</feature>